<name>A0AAV1SR79_9ROSI</name>
<proteinExistence type="predicted"/>
<evidence type="ECO:0000313" key="1">
    <source>
        <dbReference type="EMBL" id="CAK7355032.1"/>
    </source>
</evidence>
<gene>
    <name evidence="1" type="ORF">DCAF_LOCUS25462</name>
</gene>
<reference evidence="1 2" key="1">
    <citation type="submission" date="2024-01" db="EMBL/GenBank/DDBJ databases">
        <authorList>
            <person name="Waweru B."/>
        </authorList>
    </citation>
    <scope>NUCLEOTIDE SEQUENCE [LARGE SCALE GENOMIC DNA]</scope>
</reference>
<dbReference type="EMBL" id="CAWUPB010001195">
    <property type="protein sequence ID" value="CAK7355032.1"/>
    <property type="molecule type" value="Genomic_DNA"/>
</dbReference>
<protein>
    <submittedName>
        <fullName evidence="1">Uncharacterized protein</fullName>
    </submittedName>
</protein>
<accession>A0AAV1SR79</accession>
<keyword evidence="2" id="KW-1185">Reference proteome</keyword>
<sequence>MGLAADLFTNPIFNILGSVECFSHLTKRQESEDVILTHVLPLYLEFALVALDNFFTGPRLWNAAVPAA</sequence>
<comment type="caution">
    <text evidence="1">The sequence shown here is derived from an EMBL/GenBank/DDBJ whole genome shotgun (WGS) entry which is preliminary data.</text>
</comment>
<evidence type="ECO:0000313" key="2">
    <source>
        <dbReference type="Proteomes" id="UP001314170"/>
    </source>
</evidence>
<organism evidence="1 2">
    <name type="scientific">Dovyalis caffra</name>
    <dbReference type="NCBI Taxonomy" id="77055"/>
    <lineage>
        <taxon>Eukaryota</taxon>
        <taxon>Viridiplantae</taxon>
        <taxon>Streptophyta</taxon>
        <taxon>Embryophyta</taxon>
        <taxon>Tracheophyta</taxon>
        <taxon>Spermatophyta</taxon>
        <taxon>Magnoliopsida</taxon>
        <taxon>eudicotyledons</taxon>
        <taxon>Gunneridae</taxon>
        <taxon>Pentapetalae</taxon>
        <taxon>rosids</taxon>
        <taxon>fabids</taxon>
        <taxon>Malpighiales</taxon>
        <taxon>Salicaceae</taxon>
        <taxon>Flacourtieae</taxon>
        <taxon>Dovyalis</taxon>
    </lineage>
</organism>
<dbReference type="AlphaFoldDB" id="A0AAV1SR79"/>
<dbReference type="Proteomes" id="UP001314170">
    <property type="component" value="Unassembled WGS sequence"/>
</dbReference>